<evidence type="ECO:0000313" key="3">
    <source>
        <dbReference type="Proteomes" id="UP000530514"/>
    </source>
</evidence>
<evidence type="ECO:0000313" key="2">
    <source>
        <dbReference type="EMBL" id="MBA4542642.1"/>
    </source>
</evidence>
<protein>
    <submittedName>
        <fullName evidence="2">Uncharacterized protein</fullName>
    </submittedName>
</protein>
<name>A0A7W1X9K6_9BACL</name>
<feature type="region of interest" description="Disordered" evidence="1">
    <location>
        <begin position="26"/>
        <end position="121"/>
    </location>
</feature>
<reference evidence="2 3" key="1">
    <citation type="submission" date="2020-07" db="EMBL/GenBank/DDBJ databases">
        <authorList>
            <person name="Feng H."/>
        </authorList>
    </citation>
    <scope>NUCLEOTIDE SEQUENCE [LARGE SCALE GENOMIC DNA]</scope>
    <source>
        <strain evidence="3">s-11</strain>
    </source>
</reference>
<feature type="compositionally biased region" description="Low complexity" evidence="1">
    <location>
        <begin position="34"/>
        <end position="51"/>
    </location>
</feature>
<accession>A0A7W1X9K6</accession>
<evidence type="ECO:0000256" key="1">
    <source>
        <dbReference type="SAM" id="MobiDB-lite"/>
    </source>
</evidence>
<comment type="caution">
    <text evidence="2">The sequence shown here is derived from an EMBL/GenBank/DDBJ whole genome shotgun (WGS) entry which is preliminary data.</text>
</comment>
<keyword evidence="3" id="KW-1185">Reference proteome</keyword>
<dbReference type="OrthoDB" id="2988780at2"/>
<dbReference type="AlphaFoldDB" id="A0A7W1X9K6"/>
<dbReference type="EMBL" id="JACEIP010000008">
    <property type="protein sequence ID" value="MBA4542642.1"/>
    <property type="molecule type" value="Genomic_DNA"/>
</dbReference>
<gene>
    <name evidence="2" type="ORF">H1164_06965</name>
</gene>
<dbReference type="RefSeq" id="WP_033101740.1">
    <property type="nucleotide sequence ID" value="NZ_JACEIP010000008.1"/>
</dbReference>
<organism evidence="2 3">
    <name type="scientific">Thermoactinomyces daqus</name>
    <dbReference type="NCBI Taxonomy" id="1329516"/>
    <lineage>
        <taxon>Bacteria</taxon>
        <taxon>Bacillati</taxon>
        <taxon>Bacillota</taxon>
        <taxon>Bacilli</taxon>
        <taxon>Bacillales</taxon>
        <taxon>Thermoactinomycetaceae</taxon>
        <taxon>Thermoactinomyces</taxon>
    </lineage>
</organism>
<proteinExistence type="predicted"/>
<feature type="compositionally biased region" description="Basic and acidic residues" evidence="1">
    <location>
        <begin position="76"/>
        <end position="88"/>
    </location>
</feature>
<sequence length="121" mass="13758">MVRRPSAYESHLRRLIRKMIKEELRSLSESGQNTEGTEAETASTSAGEQAEQIAPPRFADGFQTETWAIFGSPEPDPEKQLLPKREQPRALPGFPELYRPDFTGFDSPPFLPRRPQPFQDS</sequence>
<dbReference type="Proteomes" id="UP000530514">
    <property type="component" value="Unassembled WGS sequence"/>
</dbReference>